<dbReference type="PANTHER" id="PTHR13947:SF37">
    <property type="entry name" value="LD18367P"/>
    <property type="match status" value="1"/>
</dbReference>
<dbReference type="PROSITE" id="PS51186">
    <property type="entry name" value="GNAT"/>
    <property type="match status" value="1"/>
</dbReference>
<proteinExistence type="predicted"/>
<evidence type="ECO:0000259" key="2">
    <source>
        <dbReference type="PROSITE" id="PS50995"/>
    </source>
</evidence>
<dbReference type="InterPro" id="IPR050769">
    <property type="entry name" value="NAT_camello-type"/>
</dbReference>
<dbReference type="RefSeq" id="WP_341836362.1">
    <property type="nucleotide sequence ID" value="NZ_CP149822.1"/>
</dbReference>
<evidence type="ECO:0000259" key="3">
    <source>
        <dbReference type="PROSITE" id="PS51186"/>
    </source>
</evidence>
<feature type="domain" description="HTH marR-type" evidence="2">
    <location>
        <begin position="3"/>
        <end position="141"/>
    </location>
</feature>
<dbReference type="Proteomes" id="UP001485459">
    <property type="component" value="Chromosome"/>
</dbReference>
<reference evidence="5" key="1">
    <citation type="submission" date="2024-03" db="EMBL/GenBank/DDBJ databases">
        <title>Chitinophaga horti sp. nov., isolated from garden soil.</title>
        <authorList>
            <person name="Lee D.S."/>
            <person name="Han D.M."/>
            <person name="Baek J.H."/>
            <person name="Choi D.G."/>
            <person name="Jeon J.H."/>
            <person name="Jeon C.O."/>
        </authorList>
    </citation>
    <scope>NUCLEOTIDE SEQUENCE [LARGE SCALE GENOMIC DNA]</scope>
    <source>
        <strain evidence="5">GPA1</strain>
    </source>
</reference>
<dbReference type="InterPro" id="IPR016181">
    <property type="entry name" value="Acyl_CoA_acyltransferase"/>
</dbReference>
<dbReference type="InterPro" id="IPR000182">
    <property type="entry name" value="GNAT_dom"/>
</dbReference>
<evidence type="ECO:0000313" key="4">
    <source>
        <dbReference type="EMBL" id="WZN41513.1"/>
    </source>
</evidence>
<dbReference type="PROSITE" id="PS50995">
    <property type="entry name" value="HTH_MARR_2"/>
    <property type="match status" value="1"/>
</dbReference>
<dbReference type="PANTHER" id="PTHR13947">
    <property type="entry name" value="GNAT FAMILY N-ACETYLTRANSFERASE"/>
    <property type="match status" value="1"/>
</dbReference>
<evidence type="ECO:0000313" key="5">
    <source>
        <dbReference type="Proteomes" id="UP001485459"/>
    </source>
</evidence>
<name>A0ABZ2YQ02_9BACT</name>
<organism evidence="4 5">
    <name type="scientific">Chitinophaga pollutisoli</name>
    <dbReference type="NCBI Taxonomy" id="3133966"/>
    <lineage>
        <taxon>Bacteria</taxon>
        <taxon>Pseudomonadati</taxon>
        <taxon>Bacteroidota</taxon>
        <taxon>Chitinophagia</taxon>
        <taxon>Chitinophagales</taxon>
        <taxon>Chitinophagaceae</taxon>
        <taxon>Chitinophaga</taxon>
    </lineage>
</organism>
<sequence length="309" mass="35603">MSDHGIIADIRQFNRFYTAQLGLLQQHIFDSEYSLTEVRVLYEINFNKQTTATGIREALHIDAGYLSRILRKLEKAGMVLKHPLPEDGRSSYLTLSERGRRLMVKMGTLSDDQIRDMLSHLPPAHHQTIAASMRELRRLLGAPGGQVTLDQIDIRTDLRPGDIGDIIALHGQLYAAEYGYDHRFEHYVMETIHDYLVHADPRRDRLWLATSHGRLAGVVAIQHREGRQAQLRWFLIRPEYRGIGLGKALMQQAMEFCKAQRFKKVYLLTTDQQTTAAALYKKCGFVKKESTPASLWGHELYEERYELEL</sequence>
<dbReference type="CDD" id="cd04301">
    <property type="entry name" value="NAT_SF"/>
    <property type="match status" value="1"/>
</dbReference>
<dbReference type="Pfam" id="PF01047">
    <property type="entry name" value="MarR"/>
    <property type="match status" value="1"/>
</dbReference>
<keyword evidence="5" id="KW-1185">Reference proteome</keyword>
<dbReference type="SUPFAM" id="SSF55729">
    <property type="entry name" value="Acyl-CoA N-acyltransferases (Nat)"/>
    <property type="match status" value="1"/>
</dbReference>
<dbReference type="InterPro" id="IPR036390">
    <property type="entry name" value="WH_DNA-bd_sf"/>
</dbReference>
<dbReference type="Gene3D" id="3.40.630.30">
    <property type="match status" value="1"/>
</dbReference>
<accession>A0ABZ2YQ02</accession>
<dbReference type="SUPFAM" id="SSF46785">
    <property type="entry name" value="Winged helix' DNA-binding domain"/>
    <property type="match status" value="1"/>
</dbReference>
<dbReference type="EMBL" id="CP149822">
    <property type="protein sequence ID" value="WZN41513.1"/>
    <property type="molecule type" value="Genomic_DNA"/>
</dbReference>
<protein>
    <submittedName>
        <fullName evidence="4">Bifunctional helix-turn-helix transcriptional regulator/GNAT family N-acetyltransferase</fullName>
    </submittedName>
</protein>
<keyword evidence="1" id="KW-0808">Transferase</keyword>
<feature type="domain" description="N-acetyltransferase" evidence="3">
    <location>
        <begin position="152"/>
        <end position="308"/>
    </location>
</feature>
<gene>
    <name evidence="4" type="ORF">WJU16_00485</name>
</gene>
<dbReference type="InterPro" id="IPR036388">
    <property type="entry name" value="WH-like_DNA-bd_sf"/>
</dbReference>
<dbReference type="Pfam" id="PF00583">
    <property type="entry name" value="Acetyltransf_1"/>
    <property type="match status" value="1"/>
</dbReference>
<evidence type="ECO:0000256" key="1">
    <source>
        <dbReference type="ARBA" id="ARBA00022679"/>
    </source>
</evidence>
<dbReference type="SMART" id="SM00347">
    <property type="entry name" value="HTH_MARR"/>
    <property type="match status" value="1"/>
</dbReference>
<dbReference type="InterPro" id="IPR000835">
    <property type="entry name" value="HTH_MarR-typ"/>
</dbReference>
<dbReference type="Gene3D" id="1.10.10.10">
    <property type="entry name" value="Winged helix-like DNA-binding domain superfamily/Winged helix DNA-binding domain"/>
    <property type="match status" value="1"/>
</dbReference>